<feature type="chain" id="PRO_5012210664" description="Tail specific protease domain-containing protein" evidence="1">
    <location>
        <begin position="21"/>
        <end position="443"/>
    </location>
</feature>
<dbReference type="OrthoDB" id="6397760at2"/>
<evidence type="ECO:0000259" key="2">
    <source>
        <dbReference type="SMART" id="SM00245"/>
    </source>
</evidence>
<evidence type="ECO:0000256" key="1">
    <source>
        <dbReference type="SAM" id="SignalP"/>
    </source>
</evidence>
<dbReference type="GO" id="GO:0008236">
    <property type="term" value="F:serine-type peptidase activity"/>
    <property type="evidence" value="ECO:0007669"/>
    <property type="project" value="InterPro"/>
</dbReference>
<dbReference type="EMBL" id="MBTF01000006">
    <property type="protein sequence ID" value="OOQ60549.1"/>
    <property type="molecule type" value="Genomic_DNA"/>
</dbReference>
<dbReference type="RefSeq" id="WP_078347557.1">
    <property type="nucleotide sequence ID" value="NZ_MBTF01000006.1"/>
</dbReference>
<feature type="domain" description="Tail specific protease" evidence="2">
    <location>
        <begin position="112"/>
        <end position="317"/>
    </location>
</feature>
<comment type="caution">
    <text evidence="3">The sequence shown here is derived from an EMBL/GenBank/DDBJ whole genome shotgun (WGS) entry which is preliminary data.</text>
</comment>
<dbReference type="PANTHER" id="PTHR11261">
    <property type="entry name" value="INTERPHOTORECEPTOR RETINOID-BINDING PROTEIN"/>
    <property type="match status" value="1"/>
</dbReference>
<dbReference type="STRING" id="1792845.BC343_24990"/>
<dbReference type="InterPro" id="IPR013783">
    <property type="entry name" value="Ig-like_fold"/>
</dbReference>
<dbReference type="InterPro" id="IPR029045">
    <property type="entry name" value="ClpP/crotonase-like_dom_sf"/>
</dbReference>
<dbReference type="SUPFAM" id="SSF52096">
    <property type="entry name" value="ClpP/crotonase"/>
    <property type="match status" value="1"/>
</dbReference>
<proteinExistence type="predicted"/>
<reference evidence="3 4" key="1">
    <citation type="submission" date="2016-07" db="EMBL/GenBank/DDBJ databases">
        <title>Genomic analysis of zinc-resistant bacterium Mucilaginibacter pedocola TBZ30.</title>
        <authorList>
            <person name="Huang J."/>
            <person name="Tang J."/>
        </authorList>
    </citation>
    <scope>NUCLEOTIDE SEQUENCE [LARGE SCALE GENOMIC DNA]</scope>
    <source>
        <strain evidence="3 4">TBZ30</strain>
    </source>
</reference>
<evidence type="ECO:0000313" key="3">
    <source>
        <dbReference type="EMBL" id="OOQ60549.1"/>
    </source>
</evidence>
<evidence type="ECO:0000313" key="4">
    <source>
        <dbReference type="Proteomes" id="UP000189739"/>
    </source>
</evidence>
<dbReference type="GO" id="GO:0006508">
    <property type="term" value="P:proteolysis"/>
    <property type="evidence" value="ECO:0007669"/>
    <property type="project" value="InterPro"/>
</dbReference>
<feature type="signal peptide" evidence="1">
    <location>
        <begin position="1"/>
        <end position="20"/>
    </location>
</feature>
<keyword evidence="4" id="KW-1185">Reference proteome</keyword>
<dbReference type="CDD" id="cd02859">
    <property type="entry name" value="E_set_AMPKbeta_like_N"/>
    <property type="match status" value="1"/>
</dbReference>
<gene>
    <name evidence="3" type="ORF">BC343_24990</name>
</gene>
<keyword evidence="1" id="KW-0732">Signal</keyword>
<name>A0A1S9PHY9_9SPHI</name>
<organism evidence="3 4">
    <name type="scientific">Mucilaginibacter pedocola</name>
    <dbReference type="NCBI Taxonomy" id="1792845"/>
    <lineage>
        <taxon>Bacteria</taxon>
        <taxon>Pseudomonadati</taxon>
        <taxon>Bacteroidota</taxon>
        <taxon>Sphingobacteriia</taxon>
        <taxon>Sphingobacteriales</taxon>
        <taxon>Sphingobacteriaceae</taxon>
        <taxon>Mucilaginibacter</taxon>
    </lineage>
</organism>
<accession>A0A1S9PHY9</accession>
<dbReference type="Pfam" id="PF03572">
    <property type="entry name" value="Peptidase_S41"/>
    <property type="match status" value="1"/>
</dbReference>
<dbReference type="SUPFAM" id="SSF81296">
    <property type="entry name" value="E set domains"/>
    <property type="match status" value="1"/>
</dbReference>
<dbReference type="Gene3D" id="3.30.750.44">
    <property type="match status" value="1"/>
</dbReference>
<dbReference type="AlphaFoldDB" id="A0A1S9PHY9"/>
<protein>
    <recommendedName>
        <fullName evidence="2">Tail specific protease domain-containing protein</fullName>
    </recommendedName>
</protein>
<dbReference type="Gene3D" id="2.60.40.10">
    <property type="entry name" value="Immunoglobulins"/>
    <property type="match status" value="1"/>
</dbReference>
<dbReference type="InterPro" id="IPR005151">
    <property type="entry name" value="Tail-specific_protease"/>
</dbReference>
<dbReference type="CDD" id="cd07563">
    <property type="entry name" value="Peptidase_S41_IRBP"/>
    <property type="match status" value="1"/>
</dbReference>
<dbReference type="Pfam" id="PF11918">
    <property type="entry name" value="Peptidase_S41_N"/>
    <property type="match status" value="1"/>
</dbReference>
<dbReference type="PANTHER" id="PTHR11261:SF3">
    <property type="entry name" value="RETINOL-BINDING PROTEIN 3"/>
    <property type="match status" value="1"/>
</dbReference>
<sequence>MTRHIFATLFLLAQAAAAFAQQAPVNKALQLTEKQKAETIDSIITTINNRYVFADVAKKIETHLRKQQSKKAYTKITDGNQFAAVLTADLQAAGNDKHLRAMFFEDELPVEKERELMSIPDEEREGLNNMLMHTNYGINKIDVLKGNIGYLDIGVFVTPELAGEKYAAMMAYVAHTNALIIDLRNCGGSMSPDAIPFICSYFFESPVHLNDIQYRKNNKLVQSYTYSYVPGKKYLNKPIYVLISKNTFSGAEELAYDLQNLKRAMLIGQPTGGGANPGGDIRVTNHFRIFVPVGQAINPISKTNWEHVGVQPDTLINTKLALYKAQKLAMRATIATTKEQIWKDALTEWVKELDNNKPQIKQVAFELKGYDNAKEVYVAGTFNDWSNSAARLQRKGDKWMGLAESEPGKIRYKFIVDGQWITDPANIQTESNGPNTDSVKIVE</sequence>
<dbReference type="Gene3D" id="3.90.226.10">
    <property type="entry name" value="2-enoyl-CoA Hydratase, Chain A, domain 1"/>
    <property type="match status" value="1"/>
</dbReference>
<dbReference type="InterPro" id="IPR032640">
    <property type="entry name" value="AMPK1_CBM"/>
</dbReference>
<dbReference type="InterPro" id="IPR014756">
    <property type="entry name" value="Ig_E-set"/>
</dbReference>
<dbReference type="SMART" id="SM00245">
    <property type="entry name" value="TSPc"/>
    <property type="match status" value="1"/>
</dbReference>
<dbReference type="Proteomes" id="UP000189739">
    <property type="component" value="Unassembled WGS sequence"/>
</dbReference>
<dbReference type="Pfam" id="PF16561">
    <property type="entry name" value="AMPK1_CBM"/>
    <property type="match status" value="1"/>
</dbReference>